<evidence type="ECO:0000313" key="2">
    <source>
        <dbReference type="Proteomes" id="UP000187203"/>
    </source>
</evidence>
<keyword evidence="2" id="KW-1185">Reference proteome</keyword>
<proteinExistence type="predicted"/>
<sequence>MGNRESGRTLGLWGGVKSKRIRFCKSKRTKGMRRKEKRNLLCELLTIGNQLPGIVLSSY</sequence>
<dbReference type="AlphaFoldDB" id="A0A1R3KZL4"/>
<dbReference type="EMBL" id="AWUE01008977">
    <property type="protein sequence ID" value="OMP12546.1"/>
    <property type="molecule type" value="Genomic_DNA"/>
</dbReference>
<gene>
    <name evidence="1" type="ORF">COLO4_03044</name>
</gene>
<organism evidence="1 2">
    <name type="scientific">Corchorus olitorius</name>
    <dbReference type="NCBI Taxonomy" id="93759"/>
    <lineage>
        <taxon>Eukaryota</taxon>
        <taxon>Viridiplantae</taxon>
        <taxon>Streptophyta</taxon>
        <taxon>Embryophyta</taxon>
        <taxon>Tracheophyta</taxon>
        <taxon>Spermatophyta</taxon>
        <taxon>Magnoliopsida</taxon>
        <taxon>eudicotyledons</taxon>
        <taxon>Gunneridae</taxon>
        <taxon>Pentapetalae</taxon>
        <taxon>rosids</taxon>
        <taxon>malvids</taxon>
        <taxon>Malvales</taxon>
        <taxon>Malvaceae</taxon>
        <taxon>Grewioideae</taxon>
        <taxon>Apeibeae</taxon>
        <taxon>Corchorus</taxon>
    </lineage>
</organism>
<keyword evidence="1" id="KW-0675">Receptor</keyword>
<name>A0A1R3KZL4_9ROSI</name>
<accession>A0A1R3KZL4</accession>
<comment type="caution">
    <text evidence="1">The sequence shown here is derived from an EMBL/GenBank/DDBJ whole genome shotgun (WGS) entry which is preliminary data.</text>
</comment>
<protein>
    <submittedName>
        <fullName evidence="1">Glutamate receptor 1.1</fullName>
    </submittedName>
</protein>
<reference evidence="2" key="1">
    <citation type="submission" date="2013-09" db="EMBL/GenBank/DDBJ databases">
        <title>Corchorus olitorius genome sequencing.</title>
        <authorList>
            <person name="Alam M."/>
            <person name="Haque M.S."/>
            <person name="Islam M.S."/>
            <person name="Emdad E.M."/>
            <person name="Islam M.M."/>
            <person name="Ahmed B."/>
            <person name="Halim A."/>
            <person name="Hossen Q.M.M."/>
            <person name="Hossain M.Z."/>
            <person name="Ahmed R."/>
            <person name="Khan M.M."/>
            <person name="Islam R."/>
            <person name="Rashid M.M."/>
            <person name="Khan S.A."/>
            <person name="Rahman M.S."/>
            <person name="Alam M."/>
            <person name="Yahiya A.S."/>
            <person name="Khan M.S."/>
            <person name="Azam M.S."/>
            <person name="Haque T."/>
            <person name="Lashkar M.Z.H."/>
            <person name="Akhand A.I."/>
            <person name="Morshed G."/>
            <person name="Roy S."/>
            <person name="Uddin K.S."/>
            <person name="Rabeya T."/>
            <person name="Hossain A.S."/>
            <person name="Chowdhury A."/>
            <person name="Snigdha A.R."/>
            <person name="Mortoza M.S."/>
            <person name="Matin S.A."/>
            <person name="Hoque S.M.E."/>
            <person name="Islam M.K."/>
            <person name="Roy D.K."/>
            <person name="Haider R."/>
            <person name="Moosa M.M."/>
            <person name="Elias S.M."/>
            <person name="Hasan A.M."/>
            <person name="Jahan S."/>
            <person name="Shafiuddin M."/>
            <person name="Mahmood N."/>
            <person name="Shommy N.S."/>
        </authorList>
    </citation>
    <scope>NUCLEOTIDE SEQUENCE [LARGE SCALE GENOMIC DNA]</scope>
    <source>
        <strain evidence="2">cv. O-4</strain>
    </source>
</reference>
<dbReference type="Proteomes" id="UP000187203">
    <property type="component" value="Unassembled WGS sequence"/>
</dbReference>
<evidence type="ECO:0000313" key="1">
    <source>
        <dbReference type="EMBL" id="OMP12546.1"/>
    </source>
</evidence>